<accession>A0A1A9LDC7</accession>
<keyword evidence="1" id="KW-0732">Signal</keyword>
<dbReference type="STRING" id="1385699.A7A78_05530"/>
<protein>
    <recommendedName>
        <fullName evidence="4">DUF3828 domain-containing protein</fullName>
    </recommendedName>
</protein>
<evidence type="ECO:0008006" key="4">
    <source>
        <dbReference type="Google" id="ProtNLM"/>
    </source>
</evidence>
<evidence type="ECO:0000313" key="3">
    <source>
        <dbReference type="Proteomes" id="UP000077552"/>
    </source>
</evidence>
<dbReference type="AlphaFoldDB" id="A0A1A9LDC7"/>
<dbReference type="EMBL" id="LXIE01000034">
    <property type="protein sequence ID" value="OAD90702.1"/>
    <property type="molecule type" value="Genomic_DNA"/>
</dbReference>
<dbReference type="OrthoDB" id="1452337at2"/>
<dbReference type="Proteomes" id="UP000077552">
    <property type="component" value="Unassembled WGS sequence"/>
</dbReference>
<feature type="chain" id="PRO_5008392092" description="DUF3828 domain-containing protein" evidence="1">
    <location>
        <begin position="20"/>
        <end position="170"/>
    </location>
</feature>
<dbReference type="RefSeq" id="WP_068762608.1">
    <property type="nucleotide sequence ID" value="NZ_LXIE01000034.1"/>
</dbReference>
<comment type="caution">
    <text evidence="2">The sequence shown here is derived from an EMBL/GenBank/DDBJ whole genome shotgun (WGS) entry which is preliminary data.</text>
</comment>
<proteinExistence type="predicted"/>
<name>A0A1A9LDC7_9FLAO</name>
<keyword evidence="3" id="KW-1185">Reference proteome</keyword>
<evidence type="ECO:0000313" key="2">
    <source>
        <dbReference type="EMBL" id="OAD90702.1"/>
    </source>
</evidence>
<evidence type="ECO:0000256" key="1">
    <source>
        <dbReference type="SAM" id="SignalP"/>
    </source>
</evidence>
<organism evidence="2 3">
    <name type="scientific">Aequorivita soesokkakensis</name>
    <dbReference type="NCBI Taxonomy" id="1385699"/>
    <lineage>
        <taxon>Bacteria</taxon>
        <taxon>Pseudomonadati</taxon>
        <taxon>Bacteroidota</taxon>
        <taxon>Flavobacteriia</taxon>
        <taxon>Flavobacteriales</taxon>
        <taxon>Flavobacteriaceae</taxon>
        <taxon>Aequorivita</taxon>
    </lineage>
</organism>
<reference evidence="2 3" key="1">
    <citation type="submission" date="2016-05" db="EMBL/GenBank/DDBJ databases">
        <title>Genome sequencing of Vitellibacter soesokkakensis RSSK-12.</title>
        <authorList>
            <person name="Thevarajoo S."/>
            <person name="Selvaratnam C."/>
            <person name="Goh K.M."/>
            <person name="Chan K.-G."/>
            <person name="Chong C.S."/>
        </authorList>
    </citation>
    <scope>NUCLEOTIDE SEQUENCE [LARGE SCALE GENOMIC DNA]</scope>
    <source>
        <strain evidence="2 3">RSSK-12</strain>
    </source>
</reference>
<sequence length="170" mass="19466">MKQKILSLLILFITTTTFSQDCGFKNITDPAESNQKLNWFVKNLSKEELKISNNKNDIPLLVKKQLDCFFNGFDIANSDEPYQDDCSTIDGLPSKHLIFLAKNSDFLVMSYNKYSVGVSSYSIWIKYNKNGITDFWSNSMLGGLSEKSKKSMKEYIHAVELSNQFLLTKM</sequence>
<gene>
    <name evidence="2" type="ORF">A7A78_05530</name>
</gene>
<feature type="signal peptide" evidence="1">
    <location>
        <begin position="1"/>
        <end position="19"/>
    </location>
</feature>